<dbReference type="GeneID" id="88767189"/>
<gene>
    <name evidence="2" type="ORF">CWATWH0003_3674</name>
</gene>
<dbReference type="PATRIC" id="fig|423471.3.peg.3453"/>
<name>G5J889_CROWT</name>
<dbReference type="RefSeq" id="WP_007311676.1">
    <property type="nucleotide sequence ID" value="NZ_AESD01000539.1"/>
</dbReference>
<dbReference type="EMBL" id="AESD01000539">
    <property type="protein sequence ID" value="EHJ11607.1"/>
    <property type="molecule type" value="Genomic_DNA"/>
</dbReference>
<keyword evidence="1" id="KW-0732">Signal</keyword>
<organism evidence="2 3">
    <name type="scientific">Crocosphaera watsonii WH 0003</name>
    <dbReference type="NCBI Taxonomy" id="423471"/>
    <lineage>
        <taxon>Bacteria</taxon>
        <taxon>Bacillati</taxon>
        <taxon>Cyanobacteriota</taxon>
        <taxon>Cyanophyceae</taxon>
        <taxon>Oscillatoriophycideae</taxon>
        <taxon>Chroococcales</taxon>
        <taxon>Aphanothecaceae</taxon>
        <taxon>Crocosphaera</taxon>
    </lineage>
</organism>
<accession>G5J889</accession>
<protein>
    <submittedName>
        <fullName evidence="2">Uncharacterized protein</fullName>
    </submittedName>
</protein>
<evidence type="ECO:0000256" key="1">
    <source>
        <dbReference type="SAM" id="SignalP"/>
    </source>
</evidence>
<dbReference type="AlphaFoldDB" id="G5J889"/>
<dbReference type="Proteomes" id="UP000003477">
    <property type="component" value="Unassembled WGS sequence"/>
</dbReference>
<reference evidence="2 3" key="1">
    <citation type="journal article" date="2011" name="Front. Microbiol.">
        <title>Two Strains of Crocosphaera watsonii with Highly Conserved Genomes are Distinguished by Strain-Specific Features.</title>
        <authorList>
            <person name="Bench S.R."/>
            <person name="Ilikchyan I.N."/>
            <person name="Tripp H.J."/>
            <person name="Zehr J.P."/>
        </authorList>
    </citation>
    <scope>NUCLEOTIDE SEQUENCE [LARGE SCALE GENOMIC DNA]</scope>
    <source>
        <strain evidence="2 3">WH 0003</strain>
    </source>
</reference>
<evidence type="ECO:0000313" key="3">
    <source>
        <dbReference type="Proteomes" id="UP000003477"/>
    </source>
</evidence>
<feature type="chain" id="PRO_5003479229" evidence="1">
    <location>
        <begin position="31"/>
        <end position="95"/>
    </location>
</feature>
<sequence>MSRNFLSNLTTLITGTTAVLFLSQTNIAEAATIEFFNQSDFANAAGDLTLIDFDSLTPGNGVITGNEFINEGLSIVQRDGQPIDVISLSTNSLIN</sequence>
<comment type="caution">
    <text evidence="2">The sequence shown here is derived from an EMBL/GenBank/DDBJ whole genome shotgun (WGS) entry which is preliminary data.</text>
</comment>
<evidence type="ECO:0000313" key="2">
    <source>
        <dbReference type="EMBL" id="EHJ11607.1"/>
    </source>
</evidence>
<proteinExistence type="predicted"/>
<feature type="signal peptide" evidence="1">
    <location>
        <begin position="1"/>
        <end position="30"/>
    </location>
</feature>